<feature type="domain" description="Heparin-sulfate lyase N-terminal" evidence="6">
    <location>
        <begin position="149"/>
        <end position="341"/>
    </location>
</feature>
<dbReference type="Pfam" id="PF07940">
    <property type="entry name" value="Hepar_II_III_C"/>
    <property type="match status" value="1"/>
</dbReference>
<comment type="caution">
    <text evidence="7">The sequence shown here is derived from an EMBL/GenBank/DDBJ whole genome shotgun (WGS) entry which is preliminary data.</text>
</comment>
<dbReference type="InterPro" id="IPR031680">
    <property type="entry name" value="Hepar_II_III_N"/>
</dbReference>
<evidence type="ECO:0000256" key="4">
    <source>
        <dbReference type="ARBA" id="ARBA00023239"/>
    </source>
</evidence>
<keyword evidence="4" id="KW-0456">Lyase</keyword>
<sequence>MRHLIRLALSMPLDVAARKAVGFAAKRLKNRLASILLRGRCPYPPPGGVMRRRLQRPVSWAAGSIVMDQWRNHRFDLLGSGPVRVAHGETYPGFDGHRYGPGARLPDDWRAAVVEAQWPGGRDRAMTILALIDAATYCPIDWQVDFKSGYRWSIRTLGGSIAYGHHPGVDVKVPWELARLQHLPSMALAFAENRDFALVREFRNQMLDFLGSNPPGWGVNWACAMDVAIRAANMLLAWDLFRAAGATFDAAFESELASAALAHGRHVRANLEWNAEHRGNHYLADICGLAFCAAFLAESSEAADWMAFCRTELSAEIQRQFLPDGSNFEASTAYHRLSAEMALYTAALMGGLSKSVMDRLSLVARFARDITKPSGEIVQIGDNDSGRFIRLRCHESPLDMSSLLFLSEGLFGQEDAVTPESDVVRQLAGRQFEAAQPRLRHPGTGAVELGGCSRLIILPSNPAALDGLEAIAYPDFGLFIWKNARSFVSVRCGPIGQNGNGGHAHNDQLAVEIEIDGINWARDPGTFVYTPDLVARNAYRSALAHFVPRHGAAEPARFISPFRLEDKARAKVLRFGPDFVGRHDGFTRPVQRRVVIEGGMVIVEDWPGVGEKTVRSPQELSELWGLSLPFSPGYGLRLSAR</sequence>
<evidence type="ECO:0000313" key="7">
    <source>
        <dbReference type="EMBL" id="RAU21866.1"/>
    </source>
</evidence>
<protein>
    <submittedName>
        <fullName evidence="7">Uncharacterized protein</fullName>
    </submittedName>
</protein>
<feature type="domain" description="Heparinase II/III-like C-terminal" evidence="5">
    <location>
        <begin position="470"/>
        <end position="605"/>
    </location>
</feature>
<reference evidence="7 8" key="1">
    <citation type="submission" date="2017-11" db="EMBL/GenBank/DDBJ databases">
        <title>Draft genome sequence of magnetotactic bacterium Magnetospirillum kuznetsovii LBB-42.</title>
        <authorList>
            <person name="Grouzdev D.S."/>
            <person name="Rysina M.S."/>
            <person name="Baslerov R.V."/>
            <person name="Koziaeva V."/>
        </authorList>
    </citation>
    <scope>NUCLEOTIDE SEQUENCE [LARGE SCALE GENOMIC DNA]</scope>
    <source>
        <strain evidence="7 8">LBB-42</strain>
    </source>
</reference>
<dbReference type="Pfam" id="PF16889">
    <property type="entry name" value="Hepar_II_III_N"/>
    <property type="match status" value="1"/>
</dbReference>
<keyword evidence="3" id="KW-0574">Periplasm</keyword>
<evidence type="ECO:0000259" key="6">
    <source>
        <dbReference type="Pfam" id="PF16889"/>
    </source>
</evidence>
<dbReference type="AlphaFoldDB" id="A0A364NXS3"/>
<proteinExistence type="predicted"/>
<evidence type="ECO:0000259" key="5">
    <source>
        <dbReference type="Pfam" id="PF07940"/>
    </source>
</evidence>
<dbReference type="PANTHER" id="PTHR39210">
    <property type="entry name" value="HEPARIN-SULFATE LYASE"/>
    <property type="match status" value="1"/>
</dbReference>
<evidence type="ECO:0000256" key="3">
    <source>
        <dbReference type="ARBA" id="ARBA00022764"/>
    </source>
</evidence>
<dbReference type="SUPFAM" id="SSF48230">
    <property type="entry name" value="Chondroitin AC/alginate lyase"/>
    <property type="match status" value="1"/>
</dbReference>
<dbReference type="InterPro" id="IPR012480">
    <property type="entry name" value="Hepar_II_III_C"/>
</dbReference>
<organism evidence="7 8">
    <name type="scientific">Paramagnetospirillum kuznetsovii</name>
    <dbReference type="NCBI Taxonomy" id="2053833"/>
    <lineage>
        <taxon>Bacteria</taxon>
        <taxon>Pseudomonadati</taxon>
        <taxon>Pseudomonadota</taxon>
        <taxon>Alphaproteobacteria</taxon>
        <taxon>Rhodospirillales</taxon>
        <taxon>Magnetospirillaceae</taxon>
        <taxon>Paramagnetospirillum</taxon>
    </lineage>
</organism>
<accession>A0A364NXS3</accession>
<dbReference type="Gene3D" id="1.50.10.100">
    <property type="entry name" value="Chondroitin AC/alginate lyase"/>
    <property type="match status" value="1"/>
</dbReference>
<name>A0A364NXS3_9PROT</name>
<dbReference type="PANTHER" id="PTHR39210:SF1">
    <property type="entry name" value="HEPARIN-SULFATE LYASE"/>
    <property type="match status" value="1"/>
</dbReference>
<evidence type="ECO:0000256" key="2">
    <source>
        <dbReference type="ARBA" id="ARBA00022729"/>
    </source>
</evidence>
<dbReference type="RefSeq" id="WP_112144665.1">
    <property type="nucleotide sequence ID" value="NZ_PGTO01000007.1"/>
</dbReference>
<dbReference type="GO" id="GO:0042597">
    <property type="term" value="C:periplasmic space"/>
    <property type="evidence" value="ECO:0007669"/>
    <property type="project" value="UniProtKB-SubCell"/>
</dbReference>
<evidence type="ECO:0000256" key="1">
    <source>
        <dbReference type="ARBA" id="ARBA00004418"/>
    </source>
</evidence>
<dbReference type="Proteomes" id="UP000251075">
    <property type="component" value="Unassembled WGS sequence"/>
</dbReference>
<dbReference type="OrthoDB" id="9763014at2"/>
<keyword evidence="8" id="KW-1185">Reference proteome</keyword>
<gene>
    <name evidence="7" type="ORF">CU669_11215</name>
</gene>
<dbReference type="InterPro" id="IPR008929">
    <property type="entry name" value="Chondroitin_lyas"/>
</dbReference>
<evidence type="ECO:0000313" key="8">
    <source>
        <dbReference type="Proteomes" id="UP000251075"/>
    </source>
</evidence>
<dbReference type="GO" id="GO:0016829">
    <property type="term" value="F:lyase activity"/>
    <property type="evidence" value="ECO:0007669"/>
    <property type="project" value="UniProtKB-KW"/>
</dbReference>
<dbReference type="EMBL" id="PGTO01000007">
    <property type="protein sequence ID" value="RAU21866.1"/>
    <property type="molecule type" value="Genomic_DNA"/>
</dbReference>
<dbReference type="Gene3D" id="2.70.98.70">
    <property type="match status" value="1"/>
</dbReference>
<keyword evidence="2" id="KW-0732">Signal</keyword>
<comment type="subcellular location">
    <subcellularLocation>
        <location evidence="1">Periplasm</location>
    </subcellularLocation>
</comment>